<feature type="region of interest" description="Disordered" evidence="6">
    <location>
        <begin position="47"/>
        <end position="83"/>
    </location>
</feature>
<comment type="subcellular location">
    <subcellularLocation>
        <location evidence="1">Membrane</location>
        <topology evidence="1">Single-pass membrane protein</topology>
    </subcellularLocation>
</comment>
<evidence type="ECO:0000256" key="2">
    <source>
        <dbReference type="ARBA" id="ARBA00006839"/>
    </source>
</evidence>
<dbReference type="PANTHER" id="PTHR14409">
    <property type="entry name" value="MANNOSIDASE, BETA A, LYSOSOMAL-LIKE, MANBAL PROTEIN"/>
    <property type="match status" value="1"/>
</dbReference>
<dbReference type="InterPro" id="IPR009621">
    <property type="entry name" value="UPF0239"/>
</dbReference>
<dbReference type="GeneID" id="108568977"/>
<sequence length="83" mass="9699">MNSAINIGVEDMTATVVRYGLYFSAIFQIICLIACIYKPDYDGDRSEWLRGDSDDESSEHSTPQNTPRRPHHRVRKQEKKKRR</sequence>
<evidence type="ECO:0000256" key="3">
    <source>
        <dbReference type="ARBA" id="ARBA00022692"/>
    </source>
</evidence>
<evidence type="ECO:0000256" key="6">
    <source>
        <dbReference type="SAM" id="MobiDB-lite"/>
    </source>
</evidence>
<name>A0ABM1NG73_NICVS</name>
<keyword evidence="4 7" id="KW-1133">Transmembrane helix</keyword>
<gene>
    <name evidence="9" type="primary">LOC108568977</name>
</gene>
<accession>A0ABM1NG73</accession>
<feature type="transmembrane region" description="Helical" evidence="7">
    <location>
        <begin position="19"/>
        <end position="37"/>
    </location>
</feature>
<keyword evidence="8" id="KW-1185">Reference proteome</keyword>
<proteinExistence type="inferred from homology"/>
<keyword evidence="5 7" id="KW-0472">Membrane</keyword>
<dbReference type="PANTHER" id="PTHR14409:SF0">
    <property type="entry name" value="PROTEIN MANBAL"/>
    <property type="match status" value="1"/>
</dbReference>
<organism evidence="8 9">
    <name type="scientific">Nicrophorus vespilloides</name>
    <name type="common">Boreal carrion beetle</name>
    <dbReference type="NCBI Taxonomy" id="110193"/>
    <lineage>
        <taxon>Eukaryota</taxon>
        <taxon>Metazoa</taxon>
        <taxon>Ecdysozoa</taxon>
        <taxon>Arthropoda</taxon>
        <taxon>Hexapoda</taxon>
        <taxon>Insecta</taxon>
        <taxon>Pterygota</taxon>
        <taxon>Neoptera</taxon>
        <taxon>Endopterygota</taxon>
        <taxon>Coleoptera</taxon>
        <taxon>Polyphaga</taxon>
        <taxon>Staphyliniformia</taxon>
        <taxon>Silphidae</taxon>
        <taxon>Nicrophorinae</taxon>
        <taxon>Nicrophorus</taxon>
    </lineage>
</organism>
<evidence type="ECO:0000256" key="1">
    <source>
        <dbReference type="ARBA" id="ARBA00004167"/>
    </source>
</evidence>
<reference evidence="9" key="1">
    <citation type="submission" date="2025-08" db="UniProtKB">
        <authorList>
            <consortium name="RefSeq"/>
        </authorList>
    </citation>
    <scope>IDENTIFICATION</scope>
    <source>
        <tissue evidence="9">Whole Larva</tissue>
    </source>
</reference>
<evidence type="ECO:0000256" key="5">
    <source>
        <dbReference type="ARBA" id="ARBA00023136"/>
    </source>
</evidence>
<protein>
    <submittedName>
        <fullName evidence="9">Protein anon-73B1</fullName>
    </submittedName>
</protein>
<dbReference type="Proteomes" id="UP000695000">
    <property type="component" value="Unplaced"/>
</dbReference>
<dbReference type="Pfam" id="PF06783">
    <property type="entry name" value="UPF0239"/>
    <property type="match status" value="1"/>
</dbReference>
<evidence type="ECO:0000313" key="9">
    <source>
        <dbReference type="RefSeq" id="XP_017785823.1"/>
    </source>
</evidence>
<evidence type="ECO:0000256" key="7">
    <source>
        <dbReference type="SAM" id="Phobius"/>
    </source>
</evidence>
<comment type="similarity">
    <text evidence="2">Belongs to the UPF0239 family.</text>
</comment>
<keyword evidence="3 7" id="KW-0812">Transmembrane</keyword>
<dbReference type="RefSeq" id="XP_017785823.1">
    <property type="nucleotide sequence ID" value="XM_017930334.1"/>
</dbReference>
<evidence type="ECO:0000256" key="4">
    <source>
        <dbReference type="ARBA" id="ARBA00022989"/>
    </source>
</evidence>
<feature type="compositionally biased region" description="Basic residues" evidence="6">
    <location>
        <begin position="68"/>
        <end position="83"/>
    </location>
</feature>
<evidence type="ECO:0000313" key="8">
    <source>
        <dbReference type="Proteomes" id="UP000695000"/>
    </source>
</evidence>